<gene>
    <name evidence="2" type="ORF">F511_41704</name>
</gene>
<feature type="compositionally biased region" description="Basic and acidic residues" evidence="1">
    <location>
        <begin position="74"/>
        <end position="85"/>
    </location>
</feature>
<evidence type="ECO:0000256" key="1">
    <source>
        <dbReference type="SAM" id="MobiDB-lite"/>
    </source>
</evidence>
<dbReference type="EMBL" id="KV016324">
    <property type="protein sequence ID" value="KZV19705.1"/>
    <property type="molecule type" value="Genomic_DNA"/>
</dbReference>
<sequence length="109" mass="11621">MAAPAACTACGTLPHAARGTAGHRHYSCVQLQCCRAHATVPPCARYSAAVRTLQCRRLLRQSALEELTNLTRTESPRQGDRNKSEHGKRRQGGGGRGRRGGEGWAALGG</sequence>
<reference evidence="2 3" key="1">
    <citation type="journal article" date="2015" name="Proc. Natl. Acad. Sci. U.S.A.">
        <title>The resurrection genome of Boea hygrometrica: A blueprint for survival of dehydration.</title>
        <authorList>
            <person name="Xiao L."/>
            <person name="Yang G."/>
            <person name="Zhang L."/>
            <person name="Yang X."/>
            <person name="Zhao S."/>
            <person name="Ji Z."/>
            <person name="Zhou Q."/>
            <person name="Hu M."/>
            <person name="Wang Y."/>
            <person name="Chen M."/>
            <person name="Xu Y."/>
            <person name="Jin H."/>
            <person name="Xiao X."/>
            <person name="Hu G."/>
            <person name="Bao F."/>
            <person name="Hu Y."/>
            <person name="Wan P."/>
            <person name="Li L."/>
            <person name="Deng X."/>
            <person name="Kuang T."/>
            <person name="Xiang C."/>
            <person name="Zhu J.K."/>
            <person name="Oliver M.J."/>
            <person name="He Y."/>
        </authorList>
    </citation>
    <scope>NUCLEOTIDE SEQUENCE [LARGE SCALE GENOMIC DNA]</scope>
    <source>
        <strain evidence="3">cv. XS01</strain>
    </source>
</reference>
<name>A0A2Z7ADA2_9LAMI</name>
<feature type="region of interest" description="Disordered" evidence="1">
    <location>
        <begin position="66"/>
        <end position="109"/>
    </location>
</feature>
<organism evidence="2 3">
    <name type="scientific">Dorcoceras hygrometricum</name>
    <dbReference type="NCBI Taxonomy" id="472368"/>
    <lineage>
        <taxon>Eukaryota</taxon>
        <taxon>Viridiplantae</taxon>
        <taxon>Streptophyta</taxon>
        <taxon>Embryophyta</taxon>
        <taxon>Tracheophyta</taxon>
        <taxon>Spermatophyta</taxon>
        <taxon>Magnoliopsida</taxon>
        <taxon>eudicotyledons</taxon>
        <taxon>Gunneridae</taxon>
        <taxon>Pentapetalae</taxon>
        <taxon>asterids</taxon>
        <taxon>lamiids</taxon>
        <taxon>Lamiales</taxon>
        <taxon>Gesneriaceae</taxon>
        <taxon>Didymocarpoideae</taxon>
        <taxon>Trichosporeae</taxon>
        <taxon>Loxocarpinae</taxon>
        <taxon>Dorcoceras</taxon>
    </lineage>
</organism>
<proteinExistence type="predicted"/>
<protein>
    <submittedName>
        <fullName evidence="2">Uncharacterized protein</fullName>
    </submittedName>
</protein>
<dbReference type="Proteomes" id="UP000250235">
    <property type="component" value="Unassembled WGS sequence"/>
</dbReference>
<keyword evidence="3" id="KW-1185">Reference proteome</keyword>
<evidence type="ECO:0000313" key="2">
    <source>
        <dbReference type="EMBL" id="KZV19705.1"/>
    </source>
</evidence>
<dbReference type="AlphaFoldDB" id="A0A2Z7ADA2"/>
<evidence type="ECO:0000313" key="3">
    <source>
        <dbReference type="Proteomes" id="UP000250235"/>
    </source>
</evidence>
<accession>A0A2Z7ADA2</accession>